<dbReference type="InterPro" id="IPR001310">
    <property type="entry name" value="Histidine_triad_HIT"/>
</dbReference>
<evidence type="ECO:0000256" key="3">
    <source>
        <dbReference type="PROSITE-ProRule" id="PRU00464"/>
    </source>
</evidence>
<dbReference type="GO" id="GO:0009150">
    <property type="term" value="P:purine ribonucleotide metabolic process"/>
    <property type="evidence" value="ECO:0007669"/>
    <property type="project" value="TreeGrafter"/>
</dbReference>
<dbReference type="InterPro" id="IPR011146">
    <property type="entry name" value="HIT-like"/>
</dbReference>
<protein>
    <recommendedName>
        <fullName evidence="4">HIT domain-containing protein</fullName>
    </recommendedName>
</protein>
<gene>
    <name evidence="5" type="ORF">A3A04_01380</name>
</gene>
<dbReference type="Proteomes" id="UP000178517">
    <property type="component" value="Unassembled WGS sequence"/>
</dbReference>
<evidence type="ECO:0000256" key="1">
    <source>
        <dbReference type="PIRSR" id="PIRSR601310-1"/>
    </source>
</evidence>
<organism evidence="5 6">
    <name type="scientific">Candidatus Harrisonbacteria bacterium RIFCSPLOWO2_01_FULL_40_28</name>
    <dbReference type="NCBI Taxonomy" id="1798406"/>
    <lineage>
        <taxon>Bacteria</taxon>
        <taxon>Candidatus Harrisoniibacteriota</taxon>
    </lineage>
</organism>
<dbReference type="PROSITE" id="PS51084">
    <property type="entry name" value="HIT_2"/>
    <property type="match status" value="1"/>
</dbReference>
<evidence type="ECO:0000313" key="5">
    <source>
        <dbReference type="EMBL" id="OGY65001.1"/>
    </source>
</evidence>
<feature type="active site" description="Tele-AMP-histidine intermediate" evidence="1">
    <location>
        <position position="98"/>
    </location>
</feature>
<evidence type="ECO:0000259" key="4">
    <source>
        <dbReference type="PROSITE" id="PS51084"/>
    </source>
</evidence>
<feature type="domain" description="HIT" evidence="4">
    <location>
        <begin position="4"/>
        <end position="111"/>
    </location>
</feature>
<proteinExistence type="predicted"/>
<reference evidence="5 6" key="1">
    <citation type="journal article" date="2016" name="Nat. Commun.">
        <title>Thousands of microbial genomes shed light on interconnected biogeochemical processes in an aquifer system.</title>
        <authorList>
            <person name="Anantharaman K."/>
            <person name="Brown C.T."/>
            <person name="Hug L.A."/>
            <person name="Sharon I."/>
            <person name="Castelle C.J."/>
            <person name="Probst A.J."/>
            <person name="Thomas B.C."/>
            <person name="Singh A."/>
            <person name="Wilkins M.J."/>
            <person name="Karaoz U."/>
            <person name="Brodie E.L."/>
            <person name="Williams K.H."/>
            <person name="Hubbard S.S."/>
            <person name="Banfield J.F."/>
        </authorList>
    </citation>
    <scope>NUCLEOTIDE SEQUENCE [LARGE SCALE GENOMIC DNA]</scope>
</reference>
<dbReference type="Gene3D" id="3.30.428.10">
    <property type="entry name" value="HIT-like"/>
    <property type="match status" value="1"/>
</dbReference>
<dbReference type="GO" id="GO:0006790">
    <property type="term" value="P:sulfur compound metabolic process"/>
    <property type="evidence" value="ECO:0007669"/>
    <property type="project" value="TreeGrafter"/>
</dbReference>
<dbReference type="PRINTS" id="PR00332">
    <property type="entry name" value="HISTRIAD"/>
</dbReference>
<evidence type="ECO:0000256" key="2">
    <source>
        <dbReference type="PIRSR" id="PIRSR601310-3"/>
    </source>
</evidence>
<dbReference type="Pfam" id="PF01230">
    <property type="entry name" value="HIT"/>
    <property type="match status" value="1"/>
</dbReference>
<sequence length="139" mass="16007">MDCIFCKIVKNESPASIIYKDDISFAFLDIYPITEGHTLLIPRKHFVTLDDCDEETAKHLMMVMKKLNGVICKAVKCEGVLNEIMNGEAAGQEIFHLHLHIVPRYKDDGFGWFYPKGYREKEKSREKLDEVAARIRQSA</sequence>
<feature type="short sequence motif" description="Histidine triad motif" evidence="2 3">
    <location>
        <begin position="96"/>
        <end position="100"/>
    </location>
</feature>
<dbReference type="PANTHER" id="PTHR47670">
    <property type="entry name" value="ADENYLYLSULFATASE HINT3"/>
    <property type="match status" value="1"/>
</dbReference>
<dbReference type="SUPFAM" id="SSF54197">
    <property type="entry name" value="HIT-like"/>
    <property type="match status" value="1"/>
</dbReference>
<dbReference type="STRING" id="1798406.A3A04_01380"/>
<name>A0A1G1ZKG3_9BACT</name>
<dbReference type="CDD" id="cd01277">
    <property type="entry name" value="HINT_subgroup"/>
    <property type="match status" value="1"/>
</dbReference>
<dbReference type="AlphaFoldDB" id="A0A1G1ZKG3"/>
<dbReference type="GO" id="GO:0047627">
    <property type="term" value="F:adenylylsulfatase activity"/>
    <property type="evidence" value="ECO:0007669"/>
    <property type="project" value="TreeGrafter"/>
</dbReference>
<dbReference type="InterPro" id="IPR039384">
    <property type="entry name" value="HINT"/>
</dbReference>
<dbReference type="InterPro" id="IPR036265">
    <property type="entry name" value="HIT-like_sf"/>
</dbReference>
<dbReference type="EMBL" id="MHJI01000027">
    <property type="protein sequence ID" value="OGY65001.1"/>
    <property type="molecule type" value="Genomic_DNA"/>
</dbReference>
<accession>A0A1G1ZKG3</accession>
<dbReference type="PANTHER" id="PTHR47670:SF1">
    <property type="entry name" value="ADENYLYLSULFATASE HINT3"/>
    <property type="match status" value="1"/>
</dbReference>
<comment type="caution">
    <text evidence="5">The sequence shown here is derived from an EMBL/GenBank/DDBJ whole genome shotgun (WGS) entry which is preliminary data.</text>
</comment>
<evidence type="ECO:0000313" key="6">
    <source>
        <dbReference type="Proteomes" id="UP000178517"/>
    </source>
</evidence>